<accession>A0ABP3I5D4</accession>
<reference evidence="2" key="1">
    <citation type="journal article" date="2019" name="Int. J. Syst. Evol. Microbiol.">
        <title>The Global Catalogue of Microorganisms (GCM) 10K type strain sequencing project: providing services to taxonomists for standard genome sequencing and annotation.</title>
        <authorList>
            <consortium name="The Broad Institute Genomics Platform"/>
            <consortium name="The Broad Institute Genome Sequencing Center for Infectious Disease"/>
            <person name="Wu L."/>
            <person name="Ma J."/>
        </authorList>
    </citation>
    <scope>NUCLEOTIDE SEQUENCE [LARGE SCALE GENOMIC DNA]</scope>
    <source>
        <strain evidence="2">JCM 12774</strain>
    </source>
</reference>
<name>A0ABP3I5D4_9BACL</name>
<evidence type="ECO:0000313" key="1">
    <source>
        <dbReference type="EMBL" id="GAA0390037.1"/>
    </source>
</evidence>
<keyword evidence="2" id="KW-1185">Reference proteome</keyword>
<sequence length="51" mass="5809">MNDGWLLALLIVMMASANETYDCTLPQVEEYSGQILWGVYKKEYLCDMGNS</sequence>
<dbReference type="Proteomes" id="UP001500340">
    <property type="component" value="Unassembled WGS sequence"/>
</dbReference>
<gene>
    <name evidence="1" type="ORF">GCM10008933_21150</name>
</gene>
<comment type="caution">
    <text evidence="1">The sequence shown here is derived from an EMBL/GenBank/DDBJ whole genome shotgun (WGS) entry which is preliminary data.</text>
</comment>
<evidence type="ECO:0000313" key="2">
    <source>
        <dbReference type="Proteomes" id="UP001500340"/>
    </source>
</evidence>
<protein>
    <submittedName>
        <fullName evidence="1">Uncharacterized protein</fullName>
    </submittedName>
</protein>
<dbReference type="EMBL" id="BAAACX010000009">
    <property type="protein sequence ID" value="GAA0390037.1"/>
    <property type="molecule type" value="Genomic_DNA"/>
</dbReference>
<organism evidence="1 2">
    <name type="scientific">Paenibacillus motobuensis</name>
    <dbReference type="NCBI Taxonomy" id="295324"/>
    <lineage>
        <taxon>Bacteria</taxon>
        <taxon>Bacillati</taxon>
        <taxon>Bacillota</taxon>
        <taxon>Bacilli</taxon>
        <taxon>Bacillales</taxon>
        <taxon>Paenibacillaceae</taxon>
        <taxon>Paenibacillus</taxon>
    </lineage>
</organism>
<proteinExistence type="predicted"/>